<feature type="transmembrane region" description="Helical" evidence="7">
    <location>
        <begin position="395"/>
        <end position="419"/>
    </location>
</feature>
<dbReference type="PANTHER" id="PTHR43549">
    <property type="entry name" value="MULTIDRUG RESISTANCE PROTEIN YPNP-RELATED"/>
    <property type="match status" value="1"/>
</dbReference>
<keyword evidence="4 7" id="KW-0812">Transmembrane</keyword>
<keyword evidence="2" id="KW-0813">Transport</keyword>
<dbReference type="GO" id="GO:0042910">
    <property type="term" value="F:xenobiotic transmembrane transporter activity"/>
    <property type="evidence" value="ECO:0007669"/>
    <property type="project" value="InterPro"/>
</dbReference>
<sequence length="481" mass="50781">MPAAKSPNPLIDGSIAWQLLLFVLPTLGSSVLQSAGGSIDSAWVGNLLGESALAATTNGNLIMFLLTSFVFGFGMAATILVGQAMGAGNLTRARYIVGTAVGSFLPIVLVVAVAGYFTAPHLLSLLGTSTDIMALAKDYLQLTFVAMPALLIQTMLMMTLRGAGDATTPLWFMILAVALSAALNPVFILGLGPIPAFGIAGSALALATANYISLFSMLGYIYLRRLPLRLSGAELRWLRPDTQLLREIVSKGFPIGLQMIVVTAAALTVMRIINAEGVDATAAYGATQQIWTYVQMPAMALGGAVSAMAAQNIGAGKLERVRLITTVGVAYNFLLTGGLVLLLWFMHPWAIGLFLSDSSQATELAGHIIAVATWGFIAFGVSQVLFGTVRAAGEVIWPLIILGVALYPIRLGFIVWLRPSLGMDAIWWSFPAAFMATMIMALIYYRWGGWRAKAASGAANNVHVSAPANPTQDLSVAIGGR</sequence>
<dbReference type="InterPro" id="IPR002528">
    <property type="entry name" value="MATE_fam"/>
</dbReference>
<feature type="transmembrane region" description="Helical" evidence="7">
    <location>
        <begin position="364"/>
        <end position="386"/>
    </location>
</feature>
<keyword evidence="3" id="KW-1003">Cell membrane</keyword>
<evidence type="ECO:0000313" key="8">
    <source>
        <dbReference type="EMBL" id="GAA4949214.1"/>
    </source>
</evidence>
<dbReference type="AlphaFoldDB" id="A0AAV3U5H1"/>
<evidence type="ECO:0000256" key="6">
    <source>
        <dbReference type="ARBA" id="ARBA00023136"/>
    </source>
</evidence>
<dbReference type="Proteomes" id="UP001409585">
    <property type="component" value="Unassembled WGS sequence"/>
</dbReference>
<dbReference type="CDD" id="cd13138">
    <property type="entry name" value="MATE_yoeA_like"/>
    <property type="match status" value="1"/>
</dbReference>
<gene>
    <name evidence="8" type="ORF">GCM10025791_31760</name>
</gene>
<reference evidence="9" key="1">
    <citation type="journal article" date="2019" name="Int. J. Syst. Evol. Microbiol.">
        <title>The Global Catalogue of Microorganisms (GCM) 10K type strain sequencing project: providing services to taxonomists for standard genome sequencing and annotation.</title>
        <authorList>
            <consortium name="The Broad Institute Genomics Platform"/>
            <consortium name="The Broad Institute Genome Sequencing Center for Infectious Disease"/>
            <person name="Wu L."/>
            <person name="Ma J."/>
        </authorList>
    </citation>
    <scope>NUCLEOTIDE SEQUENCE [LARGE SCALE GENOMIC DNA]</scope>
    <source>
        <strain evidence="9">JCM 19134</strain>
    </source>
</reference>
<evidence type="ECO:0000313" key="9">
    <source>
        <dbReference type="Proteomes" id="UP001409585"/>
    </source>
</evidence>
<evidence type="ECO:0000256" key="2">
    <source>
        <dbReference type="ARBA" id="ARBA00022448"/>
    </source>
</evidence>
<organism evidence="8 9">
    <name type="scientific">Halioxenophilus aromaticivorans</name>
    <dbReference type="NCBI Taxonomy" id="1306992"/>
    <lineage>
        <taxon>Bacteria</taxon>
        <taxon>Pseudomonadati</taxon>
        <taxon>Pseudomonadota</taxon>
        <taxon>Gammaproteobacteria</taxon>
        <taxon>Alteromonadales</taxon>
        <taxon>Alteromonadaceae</taxon>
        <taxon>Halioxenophilus</taxon>
    </lineage>
</organism>
<evidence type="ECO:0000256" key="1">
    <source>
        <dbReference type="ARBA" id="ARBA00004429"/>
    </source>
</evidence>
<evidence type="ECO:0000256" key="7">
    <source>
        <dbReference type="SAM" id="Phobius"/>
    </source>
</evidence>
<feature type="transmembrane region" description="Helical" evidence="7">
    <location>
        <begin position="321"/>
        <end position="344"/>
    </location>
</feature>
<evidence type="ECO:0000256" key="5">
    <source>
        <dbReference type="ARBA" id="ARBA00022989"/>
    </source>
</evidence>
<keyword evidence="9" id="KW-1185">Reference proteome</keyword>
<feature type="transmembrane region" description="Helical" evidence="7">
    <location>
        <begin position="197"/>
        <end position="223"/>
    </location>
</feature>
<comment type="subcellular location">
    <subcellularLocation>
        <location evidence="1">Cell inner membrane</location>
        <topology evidence="1">Multi-pass membrane protein</topology>
    </subcellularLocation>
</comment>
<dbReference type="NCBIfam" id="TIGR00797">
    <property type="entry name" value="matE"/>
    <property type="match status" value="1"/>
</dbReference>
<feature type="transmembrane region" description="Helical" evidence="7">
    <location>
        <begin position="425"/>
        <end position="445"/>
    </location>
</feature>
<feature type="transmembrane region" description="Helical" evidence="7">
    <location>
        <begin position="61"/>
        <end position="81"/>
    </location>
</feature>
<protein>
    <submittedName>
        <fullName evidence="8">MATE family efflux transporter</fullName>
    </submittedName>
</protein>
<accession>A0AAV3U5H1</accession>
<dbReference type="RefSeq" id="WP_345424471.1">
    <property type="nucleotide sequence ID" value="NZ_AP031496.1"/>
</dbReference>
<comment type="caution">
    <text evidence="8">The sequence shown here is derived from an EMBL/GenBank/DDBJ whole genome shotgun (WGS) entry which is preliminary data.</text>
</comment>
<evidence type="ECO:0000256" key="4">
    <source>
        <dbReference type="ARBA" id="ARBA00022692"/>
    </source>
</evidence>
<feature type="transmembrane region" description="Helical" evidence="7">
    <location>
        <begin position="139"/>
        <end position="158"/>
    </location>
</feature>
<dbReference type="EMBL" id="BAABLX010000028">
    <property type="protein sequence ID" value="GAA4949214.1"/>
    <property type="molecule type" value="Genomic_DNA"/>
</dbReference>
<dbReference type="GO" id="GO:0015297">
    <property type="term" value="F:antiporter activity"/>
    <property type="evidence" value="ECO:0007669"/>
    <property type="project" value="InterPro"/>
</dbReference>
<dbReference type="InterPro" id="IPR048279">
    <property type="entry name" value="MdtK-like"/>
</dbReference>
<feature type="transmembrane region" description="Helical" evidence="7">
    <location>
        <begin position="244"/>
        <end position="270"/>
    </location>
</feature>
<feature type="transmembrane region" description="Helical" evidence="7">
    <location>
        <begin position="93"/>
        <end position="119"/>
    </location>
</feature>
<dbReference type="GO" id="GO:0005886">
    <property type="term" value="C:plasma membrane"/>
    <property type="evidence" value="ECO:0007669"/>
    <property type="project" value="UniProtKB-SubCell"/>
</dbReference>
<evidence type="ECO:0000256" key="3">
    <source>
        <dbReference type="ARBA" id="ARBA00022475"/>
    </source>
</evidence>
<dbReference type="PIRSF" id="PIRSF006603">
    <property type="entry name" value="DinF"/>
    <property type="match status" value="1"/>
</dbReference>
<dbReference type="InterPro" id="IPR052031">
    <property type="entry name" value="Membrane_Transporter-Flippase"/>
</dbReference>
<keyword evidence="5 7" id="KW-1133">Transmembrane helix</keyword>
<proteinExistence type="predicted"/>
<feature type="transmembrane region" description="Helical" evidence="7">
    <location>
        <begin position="170"/>
        <end position="191"/>
    </location>
</feature>
<feature type="transmembrane region" description="Helical" evidence="7">
    <location>
        <begin position="290"/>
        <end position="309"/>
    </location>
</feature>
<dbReference type="Pfam" id="PF01554">
    <property type="entry name" value="MatE"/>
    <property type="match status" value="2"/>
</dbReference>
<name>A0AAV3U5H1_9ALTE</name>
<keyword evidence="6 7" id="KW-0472">Membrane</keyword>
<dbReference type="PANTHER" id="PTHR43549:SF3">
    <property type="entry name" value="MULTIDRUG RESISTANCE PROTEIN YPNP-RELATED"/>
    <property type="match status" value="1"/>
</dbReference>